<evidence type="ECO:0000313" key="1">
    <source>
        <dbReference type="EMBL" id="GAH23995.1"/>
    </source>
</evidence>
<reference evidence="1" key="1">
    <citation type="journal article" date="2014" name="Front. Microbiol.">
        <title>High frequency of phylogenetically diverse reductive dehalogenase-homologous genes in deep subseafloor sedimentary metagenomes.</title>
        <authorList>
            <person name="Kawai M."/>
            <person name="Futagami T."/>
            <person name="Toyoda A."/>
            <person name="Takaki Y."/>
            <person name="Nishi S."/>
            <person name="Hori S."/>
            <person name="Arai W."/>
            <person name="Tsubouchi T."/>
            <person name="Morono Y."/>
            <person name="Uchiyama I."/>
            <person name="Ito T."/>
            <person name="Fujiyama A."/>
            <person name="Inagaki F."/>
            <person name="Takami H."/>
        </authorList>
    </citation>
    <scope>NUCLEOTIDE SEQUENCE</scope>
    <source>
        <strain evidence="1">Expedition CK06-06</strain>
    </source>
</reference>
<name>X1EUP2_9ZZZZ</name>
<dbReference type="AlphaFoldDB" id="X1EUP2"/>
<comment type="caution">
    <text evidence="1">The sequence shown here is derived from an EMBL/GenBank/DDBJ whole genome shotgun (WGS) entry which is preliminary data.</text>
</comment>
<gene>
    <name evidence="1" type="ORF">S03H2_05081</name>
</gene>
<protein>
    <submittedName>
        <fullName evidence="1">Uncharacterized protein</fullName>
    </submittedName>
</protein>
<organism evidence="1">
    <name type="scientific">marine sediment metagenome</name>
    <dbReference type="NCBI Taxonomy" id="412755"/>
    <lineage>
        <taxon>unclassified sequences</taxon>
        <taxon>metagenomes</taxon>
        <taxon>ecological metagenomes</taxon>
    </lineage>
</organism>
<dbReference type="EMBL" id="BARU01002085">
    <property type="protein sequence ID" value="GAH23995.1"/>
    <property type="molecule type" value="Genomic_DNA"/>
</dbReference>
<proteinExistence type="predicted"/>
<sequence length="60" mass="6997">MIVSEARIVELGEEIRPREKIKAIDNLKNNLVRDNLFSFLNILKPFILQINSLNNFMTPI</sequence>
<accession>X1EUP2</accession>